<feature type="transmembrane region" description="Helical" evidence="1">
    <location>
        <begin position="143"/>
        <end position="159"/>
    </location>
</feature>
<protein>
    <submittedName>
        <fullName evidence="2">Uncharacterized protein</fullName>
    </submittedName>
</protein>
<feature type="transmembrane region" description="Helical" evidence="1">
    <location>
        <begin position="292"/>
        <end position="315"/>
    </location>
</feature>
<dbReference type="InParanoid" id="A0A6C2YHF3"/>
<proteinExistence type="predicted"/>
<name>A0A6C2YHF3_9BACT</name>
<feature type="transmembrane region" description="Helical" evidence="1">
    <location>
        <begin position="321"/>
        <end position="338"/>
    </location>
</feature>
<sequence length="341" mass="38090">MTSRPTPPTAAQLARVQTPMPRAWPLLACSLVLLAALLAGSVPVAFSIATVFLFAGPHNWFEARYMLGRLPARTGKLRTYFVTSLLGILMLIAAFVAMPWLMRMTETIPDSAHWILVGWNAALVLWVGLLMTLRARQNPRRDWSGMLPVGLMLLAGIAIRPDLFSMALIYAHPLMALWLLDREMIRSRPNWRPTYHRLLALVPLMLLALGVWLWNAPDLPGDDSLTLAIRTHAGGEIFAGISTHLLVAWHTFLEMVHYGVWLVAIPAIGLRSKPWELATIPAARHSPNLRRWIAGLLLVGVLIALTLWACFLVDYGTTRQIYFTIALVHVLAEVPFLLRSL</sequence>
<reference evidence="2" key="1">
    <citation type="submission" date="2019-04" db="EMBL/GenBank/DDBJ databases">
        <authorList>
            <consortium name="Science for Life Laboratories"/>
        </authorList>
    </citation>
    <scope>NUCLEOTIDE SEQUENCE</scope>
    <source>
        <strain evidence="2">MBLW1</strain>
    </source>
</reference>
<dbReference type="AlphaFoldDB" id="A0A6C2YHF3"/>
<dbReference type="EMBL" id="LR593887">
    <property type="protein sequence ID" value="VTR96780.1"/>
    <property type="molecule type" value="Genomic_DNA"/>
</dbReference>
<dbReference type="RefSeq" id="WP_162655877.1">
    <property type="nucleotide sequence ID" value="NZ_LR593887.1"/>
</dbReference>
<feature type="transmembrane region" description="Helical" evidence="1">
    <location>
        <begin position="77"/>
        <end position="100"/>
    </location>
</feature>
<feature type="transmembrane region" description="Helical" evidence="1">
    <location>
        <begin position="165"/>
        <end position="182"/>
    </location>
</feature>
<feature type="transmembrane region" description="Helical" evidence="1">
    <location>
        <begin position="23"/>
        <end position="56"/>
    </location>
</feature>
<keyword evidence="1" id="KW-0472">Membrane</keyword>
<accession>A0A6C2YHF3</accession>
<dbReference type="Proteomes" id="UP000464378">
    <property type="component" value="Chromosome"/>
</dbReference>
<dbReference type="EMBL" id="LR586016">
    <property type="protein sequence ID" value="VIP00681.1"/>
    <property type="molecule type" value="Genomic_DNA"/>
</dbReference>
<evidence type="ECO:0000313" key="3">
    <source>
        <dbReference type="Proteomes" id="UP000464378"/>
    </source>
</evidence>
<evidence type="ECO:0000256" key="1">
    <source>
        <dbReference type="SAM" id="Phobius"/>
    </source>
</evidence>
<feature type="transmembrane region" description="Helical" evidence="1">
    <location>
        <begin position="255"/>
        <end position="271"/>
    </location>
</feature>
<keyword evidence="1" id="KW-1133">Transmembrane helix</keyword>
<organism evidence="2">
    <name type="scientific">Tuwongella immobilis</name>
    <dbReference type="NCBI Taxonomy" id="692036"/>
    <lineage>
        <taxon>Bacteria</taxon>
        <taxon>Pseudomonadati</taxon>
        <taxon>Planctomycetota</taxon>
        <taxon>Planctomycetia</taxon>
        <taxon>Gemmatales</taxon>
        <taxon>Gemmataceae</taxon>
        <taxon>Tuwongella</taxon>
    </lineage>
</organism>
<evidence type="ECO:0000313" key="2">
    <source>
        <dbReference type="EMBL" id="VIP00681.1"/>
    </source>
</evidence>
<feature type="transmembrane region" description="Helical" evidence="1">
    <location>
        <begin position="194"/>
        <end position="214"/>
    </location>
</feature>
<keyword evidence="3" id="KW-1185">Reference proteome</keyword>
<feature type="transmembrane region" description="Helical" evidence="1">
    <location>
        <begin position="112"/>
        <end position="131"/>
    </location>
</feature>
<dbReference type="KEGG" id="tim:GMBLW1_32790"/>
<gene>
    <name evidence="2" type="ORF">GMBLW1_32790</name>
</gene>
<keyword evidence="1" id="KW-0812">Transmembrane</keyword>